<evidence type="ECO:0000313" key="1">
    <source>
        <dbReference type="EMBL" id="MBN8662476.1"/>
    </source>
</evidence>
<organism evidence="1 2">
    <name type="scientific">Candidatus Obscuribacter phosphatis</name>
    <dbReference type="NCBI Taxonomy" id="1906157"/>
    <lineage>
        <taxon>Bacteria</taxon>
        <taxon>Bacillati</taxon>
        <taxon>Candidatus Melainabacteria</taxon>
        <taxon>Candidatus Obscuribacterales</taxon>
        <taxon>Candidatus Obscuribacteraceae</taxon>
        <taxon>Candidatus Obscuribacter</taxon>
    </lineage>
</organism>
<comment type="caution">
    <text evidence="1">The sequence shown here is derived from an EMBL/GenBank/DDBJ whole genome shotgun (WGS) entry which is preliminary data.</text>
</comment>
<evidence type="ECO:0000313" key="2">
    <source>
        <dbReference type="Proteomes" id="UP000664277"/>
    </source>
</evidence>
<sequence length="170" mass="19875">MRNFDTVEGSSSIDKVQRVDGHIDGVTLMMEGYKSRLYEKSSSNLIFRSLPEMELEDTKFAADSKLAILSFYNLDDRDRKTAINAEKAVQDRMTPEERRQLHKDKMEYDQELESFKRRGEAGALPFGQYKPPEKPASLRRYEDALIQEISKRDPSFHSRNLMHQGTYIRY</sequence>
<reference evidence="1" key="1">
    <citation type="submission" date="2021-02" db="EMBL/GenBank/DDBJ databases">
        <title>Genome-Resolved Metagenomics of a Microbial Community Performing Photosynthetic Biological Nutrient Removal.</title>
        <authorList>
            <person name="Mcdaniel E.A."/>
        </authorList>
    </citation>
    <scope>NUCLEOTIDE SEQUENCE</scope>
    <source>
        <strain evidence="1">UWPOB_OBS1</strain>
    </source>
</reference>
<accession>A0A8J7PAH8</accession>
<protein>
    <submittedName>
        <fullName evidence="1">Uncharacterized protein</fullName>
    </submittedName>
</protein>
<dbReference type="EMBL" id="JAFLCK010000040">
    <property type="protein sequence ID" value="MBN8662476.1"/>
    <property type="molecule type" value="Genomic_DNA"/>
</dbReference>
<dbReference type="Proteomes" id="UP000664277">
    <property type="component" value="Unassembled WGS sequence"/>
</dbReference>
<dbReference type="AlphaFoldDB" id="A0A8J7PAH8"/>
<name>A0A8J7PAH8_9BACT</name>
<gene>
    <name evidence="1" type="ORF">J0M35_19055</name>
</gene>
<proteinExistence type="predicted"/>